<dbReference type="InterPro" id="IPR036388">
    <property type="entry name" value="WH-like_DNA-bd_sf"/>
</dbReference>
<keyword evidence="2" id="KW-0804">Transcription</keyword>
<dbReference type="PROSITE" id="PS51372">
    <property type="entry name" value="PRD_2"/>
    <property type="match status" value="1"/>
</dbReference>
<accession>A0AAC9A6U6</accession>
<feature type="domain" description="PRD" evidence="3">
    <location>
        <begin position="281"/>
        <end position="385"/>
    </location>
</feature>
<dbReference type="GeneID" id="92866935"/>
<reference evidence="4 5" key="1">
    <citation type="journal article" date="2016" name="Genome Announc.">
        <title>Complete Genome Sequences of Aerococcus christensenii CCUG 28831T, Aerococcus sanguinicola CCUG 43001T, Aerococcus urinae CCUG 36881T, Aerococcus urinaeequi CCUG 28094T, Aerococcus urinaehominis CCUG 42038 BT, and Aerococcus viridans CCUG 4311T.</title>
        <authorList>
            <person name="Carkaci D."/>
            <person name="Dargis R."/>
            <person name="Nielsen X.C."/>
            <person name="Skovgaard O."/>
            <person name="Fuursted K."/>
            <person name="Christensen J.J."/>
        </authorList>
    </citation>
    <scope>NUCLEOTIDE SEQUENCE [LARGE SCALE GENOMIC DNA]</scope>
    <source>
        <strain evidence="4 5">CCUG28094</strain>
    </source>
</reference>
<dbReference type="GO" id="GO:0006355">
    <property type="term" value="P:regulation of DNA-templated transcription"/>
    <property type="evidence" value="ECO:0007669"/>
    <property type="project" value="InterPro"/>
</dbReference>
<reference evidence="5" key="2">
    <citation type="submission" date="2016-01" db="EMBL/GenBank/DDBJ databases">
        <title>Six Aerococcus type strain genome sequencing and assembly using PacBio and Illumina Hiseq.</title>
        <authorList>
            <person name="Carkaci D."/>
            <person name="Dargis R."/>
            <person name="Nielsen X.C."/>
            <person name="Skovgaard O."/>
            <person name="Fuursted K."/>
            <person name="Christensen J.J."/>
        </authorList>
    </citation>
    <scope>NUCLEOTIDE SEQUENCE [LARGE SCALE GENOMIC DNA]</scope>
    <source>
        <strain evidence="5">CCUG28094</strain>
    </source>
</reference>
<dbReference type="AlphaFoldDB" id="A0AAC9A6U6"/>
<evidence type="ECO:0000256" key="2">
    <source>
        <dbReference type="ARBA" id="ARBA00023163"/>
    </source>
</evidence>
<dbReference type="EMBL" id="CP014162">
    <property type="protein sequence ID" value="AMB97654.1"/>
    <property type="molecule type" value="Genomic_DNA"/>
</dbReference>
<organism evidence="4 5">
    <name type="scientific">Aerococcus urinaeequi</name>
    <dbReference type="NCBI Taxonomy" id="51665"/>
    <lineage>
        <taxon>Bacteria</taxon>
        <taxon>Bacillati</taxon>
        <taxon>Bacillota</taxon>
        <taxon>Bacilli</taxon>
        <taxon>Lactobacillales</taxon>
        <taxon>Aerococcaceae</taxon>
        <taxon>Aerococcus</taxon>
    </lineage>
</organism>
<gene>
    <name evidence="4" type="ORF">AWM74_05140</name>
</gene>
<name>A0AAC9A6U6_9LACT</name>
<protein>
    <recommendedName>
        <fullName evidence="3">PRD domain-containing protein</fullName>
    </recommendedName>
</protein>
<evidence type="ECO:0000313" key="5">
    <source>
        <dbReference type="Proteomes" id="UP000067698"/>
    </source>
</evidence>
<dbReference type="InterPro" id="IPR007737">
    <property type="entry name" value="Mga_HTH"/>
</dbReference>
<evidence type="ECO:0000259" key="3">
    <source>
        <dbReference type="PROSITE" id="PS51372"/>
    </source>
</evidence>
<evidence type="ECO:0000256" key="1">
    <source>
        <dbReference type="ARBA" id="ARBA00023015"/>
    </source>
</evidence>
<dbReference type="InterPro" id="IPR013199">
    <property type="entry name" value="HTH_Mga_DNA-bd_dom"/>
</dbReference>
<dbReference type="InterPro" id="IPR011608">
    <property type="entry name" value="PRD"/>
</dbReference>
<dbReference type="RefSeq" id="WP_026465636.1">
    <property type="nucleotide sequence ID" value="NZ_CP014162.1"/>
</dbReference>
<dbReference type="Pfam" id="PF08280">
    <property type="entry name" value="HTH_Mga"/>
    <property type="match status" value="1"/>
</dbReference>
<dbReference type="Gene3D" id="1.10.10.10">
    <property type="entry name" value="Winged helix-like DNA-binding domain superfamily/Winged helix DNA-binding domain"/>
    <property type="match status" value="1"/>
</dbReference>
<keyword evidence="1" id="KW-0805">Transcription regulation</keyword>
<dbReference type="PANTHER" id="PTHR30185">
    <property type="entry name" value="CRYPTIC BETA-GLUCOSIDE BGL OPERON ANTITERMINATOR"/>
    <property type="match status" value="1"/>
</dbReference>
<sequence>MELTKRQIQILALLVNEHDWLTSDKIAANLRTNKKTVQAEIKMLTEGLGSQFILESNKRNGYYLSFLSPELQKQLIEEASKHQIYSSMNFRASTLVIYLLFQDDYVSMQQLADVFFLSKTAVSNEIKTIQRWMERNSEIDIDVSNTEGLKMIASENMKRFFISMVGTEKVIAEAHLSEKIVKRFLELFSEIRPILRDTLTRYNYIIPGEDFTRFTRYLVLMMIRSKLGWRMDNVQGKTTVPMMDYLYSQIESVTGYSYTASEKADTTQRLLEMNYLYGGSGSNEEIEQNLRHFEQKIIETLHLSTNVLFKEPQFLLTHIRQVKIRIAAGHNVMNHFAQRTIQTYPLEMYLIRKYFPLYFHIRPNLAETSYLVLYLAAALEPFKSKHNGLIVSNQPFSVINSLKIQLMEMSGQRMNEFRIEPLYLFETHSEEREQFDLFITTEQEVIFAYDYFFYVNSVLSNEDILSLTPILQNRLKSIEEKQIDELLNQFFPAENQTTIPKKLEDVLQLFPASKDLIVQPVGKEGVFACRIGENADTQIKEYTLSQAIIFRQKRVKKIVYVECSESEDILLFFDAVARVLTDI</sequence>
<dbReference type="PANTHER" id="PTHR30185:SF18">
    <property type="entry name" value="TRANSCRIPTIONAL REGULATOR MTLR"/>
    <property type="match status" value="1"/>
</dbReference>
<dbReference type="Pfam" id="PF05043">
    <property type="entry name" value="Mga"/>
    <property type="match status" value="1"/>
</dbReference>
<proteinExistence type="predicted"/>
<dbReference type="Proteomes" id="UP000067698">
    <property type="component" value="Chromosome"/>
</dbReference>
<evidence type="ECO:0000313" key="4">
    <source>
        <dbReference type="EMBL" id="AMB97654.1"/>
    </source>
</evidence>
<dbReference type="InterPro" id="IPR050661">
    <property type="entry name" value="BglG_antiterminators"/>
</dbReference>